<evidence type="ECO:0000313" key="1">
    <source>
        <dbReference type="EMBL" id="KIX84986.1"/>
    </source>
</evidence>
<accession>A0A0D2JDE0</accession>
<name>A0A0D2JDE0_9BACT</name>
<organism evidence="1 2">
    <name type="scientific">candidate division TM6 bacterium JCVI TM6SC1</name>
    <dbReference type="NCBI Taxonomy" id="1306947"/>
    <lineage>
        <taxon>Bacteria</taxon>
        <taxon>Candidatus Babelota</taxon>
        <taxon>Vermiphilus</taxon>
    </lineage>
</organism>
<dbReference type="AlphaFoldDB" id="A0A0D2JDE0"/>
<comment type="caution">
    <text evidence="1">The sequence shown here is derived from an EMBL/GenBank/DDBJ whole genome shotgun (WGS) entry which is preliminary data.</text>
</comment>
<gene>
    <name evidence="1" type="ORF">J120_04590</name>
</gene>
<protein>
    <submittedName>
        <fullName evidence="1">Uncharacterized protein</fullName>
    </submittedName>
</protein>
<reference evidence="1 2" key="1">
    <citation type="journal article" date="2013" name="Proc. Natl. Acad. Sci. U.S.A.">
        <title>Candidate phylum TM6 genome recovered from a hospital sink biofilm provides genomic insights into this uncultivated phylum.</title>
        <authorList>
            <person name="McLean J.S."/>
            <person name="Lombardo M.J."/>
            <person name="Badger J.H."/>
            <person name="Edlund A."/>
            <person name="Novotny M."/>
            <person name="Yee-Greenbaum J."/>
            <person name="Vyahhi N."/>
            <person name="Hall A.P."/>
            <person name="Yang Y."/>
            <person name="Dupont C.L."/>
            <person name="Ziegler M.G."/>
            <person name="Chitsaz H."/>
            <person name="Allen A.E."/>
            <person name="Yooseph S."/>
            <person name="Tesler G."/>
            <person name="Pevzner P.A."/>
            <person name="Friedman R.M."/>
            <person name="Nealson K.H."/>
            <person name="Venter J.C."/>
            <person name="Lasken R.S."/>
        </authorList>
    </citation>
    <scope>NUCLEOTIDE SEQUENCE [LARGE SCALE GENOMIC DNA]</scope>
    <source>
        <strain evidence="1 2">TM6SC1</strain>
    </source>
</reference>
<evidence type="ECO:0000313" key="2">
    <source>
        <dbReference type="Proteomes" id="UP000032214"/>
    </source>
</evidence>
<dbReference type="Proteomes" id="UP000032214">
    <property type="component" value="Unassembled WGS sequence"/>
</dbReference>
<proteinExistence type="predicted"/>
<dbReference type="EMBL" id="ARQD01000004">
    <property type="protein sequence ID" value="KIX84986.1"/>
    <property type="molecule type" value="Genomic_DNA"/>
</dbReference>
<sequence>MKLYIFLMGICLFKPTVSCEKINQKSLLLSSTSYSELSEWRSVLAEAENQCLPHNPIKQEAVELYCNKLIKCCIDSDCLSNRFNFIRILNSLILVSSNSALHPWTDHNHVTTQLKKVVDILGRAKISRVSHGFISCCLDFLATTSEIENDTQINQNQHKQARVHYIRKVITPLCIQLYTSYIENITDPAEFETQWNLLKAYFIYIAPDINVTDFIQPFITCLAGEKIRVNADIINIILREWYIQSSCTQMLTLTQWLNLYKLTYQCIPGYSNYIETTNSLTTMLYIKTCIDYKSSVPHQGNHAFFIMASIIATAPEEQTHDIIKFGLQILPGSGITESTDLLKVFIEKACIHYAQITDDSKIKPLYASIIAKLCIRAGEIAKSQEWYTTALSLCNHTSDSSLVAYVNSMYCAALIKQYNRLRSHSINHSNKSIIDAQLLDKLTKVGTAIKSIIAALVPTIITENIVDSRHALIIGKEFFKILPSTEKYTNLLLPEFAFQKITDSRKYKDKDLFTYAQKFLEYAYKHGNKSAAYHLACLYNWAYIQYGVDEQGTSYIQTRDNWAQQVFDHNIKTAEMLSVAYGWALEYGDAQGVIKYADSLIKIIENDKSRQGLICYFTRMKGIAYSALAHRAHQKNDKEAYTLHLKACEFFKQSSRYRYKFESKAWKRTINHNMLKDATLHLEAALKNKEYFAGALDCLCELYFIIPDTGFDTIKRLMQENIVKGAAYGHPYCAILLIYEKDITNALPIKSKDITSLDETTKILNTYDFIPSLVKNLMSKKYTDETDREAALEALDNFFYHTYALAAIAAYKYKTGTFKKMGLGRN</sequence>
<keyword evidence="2" id="KW-1185">Reference proteome</keyword>